<comment type="caution">
    <text evidence="1">The sequence shown here is derived from an EMBL/GenBank/DDBJ whole genome shotgun (WGS) entry which is preliminary data.</text>
</comment>
<organism evidence="1 2">
    <name type="scientific">Paenibacillus sacheonensis</name>
    <dbReference type="NCBI Taxonomy" id="742054"/>
    <lineage>
        <taxon>Bacteria</taxon>
        <taxon>Bacillati</taxon>
        <taxon>Bacillota</taxon>
        <taxon>Bacilli</taxon>
        <taxon>Bacillales</taxon>
        <taxon>Paenibacillaceae</taxon>
        <taxon>Paenibacillus</taxon>
    </lineage>
</organism>
<accession>A0A7X4YRI4</accession>
<evidence type="ECO:0000313" key="1">
    <source>
        <dbReference type="EMBL" id="NBC70229.1"/>
    </source>
</evidence>
<dbReference type="EMBL" id="JAAAMU010000006">
    <property type="protein sequence ID" value="NBC70229.1"/>
    <property type="molecule type" value="Genomic_DNA"/>
</dbReference>
<dbReference type="RefSeq" id="WP_161698930.1">
    <property type="nucleotide sequence ID" value="NZ_JAAAMU010000006.1"/>
</dbReference>
<name>A0A7X4YRI4_9BACL</name>
<proteinExistence type="predicted"/>
<protein>
    <submittedName>
        <fullName evidence="1">Uncharacterized protein</fullName>
    </submittedName>
</protein>
<dbReference type="AlphaFoldDB" id="A0A7X4YRI4"/>
<dbReference type="Proteomes" id="UP000558113">
    <property type="component" value="Unassembled WGS sequence"/>
</dbReference>
<gene>
    <name evidence="1" type="ORF">GT003_14615</name>
</gene>
<sequence>MGGPCFSRYVRGARQPPGQARVWQGLEGIAALAAVAMDNAYAVRQLPAVLSTIITRYVMFTLTRKLHDARARSVK</sequence>
<keyword evidence="2" id="KW-1185">Reference proteome</keyword>
<reference evidence="1 2" key="1">
    <citation type="submission" date="2020-01" db="EMBL/GenBank/DDBJ databases">
        <title>Paenibacillus soybeanensis sp. nov. isolated from the nodules of soybean (Glycine max(L.) Merr).</title>
        <authorList>
            <person name="Wang H."/>
        </authorList>
    </citation>
    <scope>NUCLEOTIDE SEQUENCE [LARGE SCALE GENOMIC DNA]</scope>
    <source>
        <strain evidence="1 2">DSM 23054</strain>
    </source>
</reference>
<evidence type="ECO:0000313" key="2">
    <source>
        <dbReference type="Proteomes" id="UP000558113"/>
    </source>
</evidence>